<dbReference type="SUPFAM" id="SSF53098">
    <property type="entry name" value="Ribonuclease H-like"/>
    <property type="match status" value="1"/>
</dbReference>
<dbReference type="InterPro" id="IPR036397">
    <property type="entry name" value="RNaseH_sf"/>
</dbReference>
<dbReference type="InterPro" id="IPR013520">
    <property type="entry name" value="Ribonucl_H"/>
</dbReference>
<gene>
    <name evidence="5" type="ORF">METZ01_LOCUS497322</name>
</gene>
<keyword evidence="1" id="KW-0540">Nuclease</keyword>
<keyword evidence="2" id="KW-0378">Hydrolase</keyword>
<dbReference type="GO" id="GO:0008408">
    <property type="term" value="F:3'-5' exonuclease activity"/>
    <property type="evidence" value="ECO:0007669"/>
    <property type="project" value="TreeGrafter"/>
</dbReference>
<dbReference type="Pfam" id="PF00929">
    <property type="entry name" value="RNase_T"/>
    <property type="match status" value="1"/>
</dbReference>
<feature type="non-terminal residue" evidence="5">
    <location>
        <position position="1"/>
    </location>
</feature>
<evidence type="ECO:0000256" key="3">
    <source>
        <dbReference type="ARBA" id="ARBA00022839"/>
    </source>
</evidence>
<dbReference type="InterPro" id="IPR012337">
    <property type="entry name" value="RNaseH-like_sf"/>
</dbReference>
<dbReference type="GO" id="GO:0003677">
    <property type="term" value="F:DNA binding"/>
    <property type="evidence" value="ECO:0007669"/>
    <property type="project" value="InterPro"/>
</dbReference>
<dbReference type="PANTHER" id="PTHR30231:SF4">
    <property type="entry name" value="PROTEIN NEN2"/>
    <property type="match status" value="1"/>
</dbReference>
<reference evidence="5" key="1">
    <citation type="submission" date="2018-05" db="EMBL/GenBank/DDBJ databases">
        <authorList>
            <person name="Lanie J.A."/>
            <person name="Ng W.-L."/>
            <person name="Kazmierczak K.M."/>
            <person name="Andrzejewski T.M."/>
            <person name="Davidsen T.M."/>
            <person name="Wayne K.J."/>
            <person name="Tettelin H."/>
            <person name="Glass J.I."/>
            <person name="Rusch D."/>
            <person name="Podicherti R."/>
            <person name="Tsui H.-C.T."/>
            <person name="Winkler M.E."/>
        </authorList>
    </citation>
    <scope>NUCLEOTIDE SEQUENCE</scope>
</reference>
<dbReference type="PANTHER" id="PTHR30231">
    <property type="entry name" value="DNA POLYMERASE III SUBUNIT EPSILON"/>
    <property type="match status" value="1"/>
</dbReference>
<evidence type="ECO:0000256" key="2">
    <source>
        <dbReference type="ARBA" id="ARBA00022801"/>
    </source>
</evidence>
<evidence type="ECO:0000259" key="4">
    <source>
        <dbReference type="SMART" id="SM00479"/>
    </source>
</evidence>
<evidence type="ECO:0000313" key="5">
    <source>
        <dbReference type="EMBL" id="SVE44468.1"/>
    </source>
</evidence>
<dbReference type="Gene3D" id="3.30.420.10">
    <property type="entry name" value="Ribonuclease H-like superfamily/Ribonuclease H"/>
    <property type="match status" value="1"/>
</dbReference>
<dbReference type="SMART" id="SM00479">
    <property type="entry name" value="EXOIII"/>
    <property type="match status" value="1"/>
</dbReference>
<evidence type="ECO:0000256" key="1">
    <source>
        <dbReference type="ARBA" id="ARBA00022722"/>
    </source>
</evidence>
<sequence length="222" mass="24287">LRGPRKADQKPGWVRTVKFESKVKLGKATFACFDFETNGLSATNDRVIEVAVIRVRGGRLRDQWTTLVNPGDDVDVGRTDIHGIKKEWLVDAPTFAEIAGDLLALFHGTLLVAHNSKFDVGFLEAELERAGIPASDLDIPNWDTMQIAQAVGAKSKKLEDVARAVGVKIGKAHQALDDTEALAEVVAKVLPIIDKKQKVPMFKAPTGLESTGRALVRPRVRF</sequence>
<dbReference type="CDD" id="cd06127">
    <property type="entry name" value="DEDDh"/>
    <property type="match status" value="1"/>
</dbReference>
<dbReference type="GO" id="GO:0005829">
    <property type="term" value="C:cytosol"/>
    <property type="evidence" value="ECO:0007669"/>
    <property type="project" value="TreeGrafter"/>
</dbReference>
<dbReference type="NCBIfam" id="TIGR00573">
    <property type="entry name" value="dnaq"/>
    <property type="match status" value="1"/>
</dbReference>
<keyword evidence="3" id="KW-0269">Exonuclease</keyword>
<dbReference type="GO" id="GO:0006260">
    <property type="term" value="P:DNA replication"/>
    <property type="evidence" value="ECO:0007669"/>
    <property type="project" value="InterPro"/>
</dbReference>
<dbReference type="EMBL" id="UINC01217737">
    <property type="protein sequence ID" value="SVE44468.1"/>
    <property type="molecule type" value="Genomic_DNA"/>
</dbReference>
<dbReference type="AlphaFoldDB" id="A0A383DKU6"/>
<dbReference type="GO" id="GO:0003887">
    <property type="term" value="F:DNA-directed DNA polymerase activity"/>
    <property type="evidence" value="ECO:0007669"/>
    <property type="project" value="InterPro"/>
</dbReference>
<protein>
    <recommendedName>
        <fullName evidence="4">Exonuclease domain-containing protein</fullName>
    </recommendedName>
</protein>
<name>A0A383DKU6_9ZZZZ</name>
<feature type="domain" description="Exonuclease" evidence="4">
    <location>
        <begin position="29"/>
        <end position="195"/>
    </location>
</feature>
<accession>A0A383DKU6</accession>
<dbReference type="FunFam" id="3.30.420.10:FF:000045">
    <property type="entry name" value="3'-5' exonuclease DinG"/>
    <property type="match status" value="1"/>
</dbReference>
<organism evidence="5">
    <name type="scientific">marine metagenome</name>
    <dbReference type="NCBI Taxonomy" id="408172"/>
    <lineage>
        <taxon>unclassified sequences</taxon>
        <taxon>metagenomes</taxon>
        <taxon>ecological metagenomes</taxon>
    </lineage>
</organism>
<proteinExistence type="predicted"/>
<dbReference type="InterPro" id="IPR006054">
    <property type="entry name" value="DnaQ"/>
</dbReference>